<evidence type="ECO:0000313" key="3">
    <source>
        <dbReference type="Proteomes" id="UP000193685"/>
    </source>
</evidence>
<accession>A0A1Y2FQ80</accession>
<organism evidence="2 3">
    <name type="scientific">Protomyces lactucae-debilis</name>
    <dbReference type="NCBI Taxonomy" id="2754530"/>
    <lineage>
        <taxon>Eukaryota</taxon>
        <taxon>Fungi</taxon>
        <taxon>Dikarya</taxon>
        <taxon>Ascomycota</taxon>
        <taxon>Taphrinomycotina</taxon>
        <taxon>Taphrinomycetes</taxon>
        <taxon>Taphrinales</taxon>
        <taxon>Protomycetaceae</taxon>
        <taxon>Protomyces</taxon>
    </lineage>
</organism>
<evidence type="ECO:0000256" key="1">
    <source>
        <dbReference type="SAM" id="SignalP"/>
    </source>
</evidence>
<proteinExistence type="predicted"/>
<feature type="chain" id="PRO_5013345126" evidence="1">
    <location>
        <begin position="31"/>
        <end position="505"/>
    </location>
</feature>
<dbReference type="GeneID" id="63786966"/>
<reference evidence="2 3" key="1">
    <citation type="submission" date="2016-07" db="EMBL/GenBank/DDBJ databases">
        <title>Pervasive Adenine N6-methylation of Active Genes in Fungi.</title>
        <authorList>
            <consortium name="DOE Joint Genome Institute"/>
            <person name="Mondo S.J."/>
            <person name="Dannebaum R.O."/>
            <person name="Kuo R.C."/>
            <person name="Labutti K."/>
            <person name="Haridas S."/>
            <person name="Kuo A."/>
            <person name="Salamov A."/>
            <person name="Ahrendt S.R."/>
            <person name="Lipzen A."/>
            <person name="Sullivan W."/>
            <person name="Andreopoulos W.B."/>
            <person name="Clum A."/>
            <person name="Lindquist E."/>
            <person name="Daum C."/>
            <person name="Ramamoorthy G.K."/>
            <person name="Gryganskyi A."/>
            <person name="Culley D."/>
            <person name="Magnuson J.K."/>
            <person name="James T.Y."/>
            <person name="O'Malley M.A."/>
            <person name="Stajich J.E."/>
            <person name="Spatafora J.W."/>
            <person name="Visel A."/>
            <person name="Grigoriev I.V."/>
        </authorList>
    </citation>
    <scope>NUCLEOTIDE SEQUENCE [LARGE SCALE GENOMIC DNA]</scope>
    <source>
        <strain evidence="2 3">12-1054</strain>
    </source>
</reference>
<dbReference type="OrthoDB" id="9981477at2759"/>
<gene>
    <name evidence="2" type="ORF">BCR37DRAFT_385624</name>
</gene>
<feature type="signal peptide" evidence="1">
    <location>
        <begin position="1"/>
        <end position="30"/>
    </location>
</feature>
<keyword evidence="1" id="KW-0732">Signal</keyword>
<comment type="caution">
    <text evidence="2">The sequence shown here is derived from an EMBL/GenBank/DDBJ whole genome shotgun (WGS) entry which is preliminary data.</text>
</comment>
<dbReference type="RefSeq" id="XP_040727322.1">
    <property type="nucleotide sequence ID" value="XM_040870367.1"/>
</dbReference>
<protein>
    <submittedName>
        <fullName evidence="2">Uncharacterized protein</fullName>
    </submittedName>
</protein>
<dbReference type="EMBL" id="MCFI01000003">
    <property type="protein sequence ID" value="ORY86140.1"/>
    <property type="molecule type" value="Genomic_DNA"/>
</dbReference>
<sequence length="505" mass="56639">MIRVQKHNVAFALLVFAALILLTLITRSHSASASASSWSSYGSSVGQAASSVVKAAKGSDAWPINAKGFDSGLAEDTLRPLQAGQKPPVRGTAFANEHGHYCKWVFDEYIPSSYEVEWTNLTTVVNDEVCRVVAQQKHRAASLDIVTRVMQLVSGLDTSINWSEPDTAPLEDAKLVDEYFSRMRYKRVCFNEETQVWAPGTGTGDQLIEPLWGMLRDPFDHWCDYLGYALRPKPPGYQKSTEGQSKAHILPQGFAPYRYTLAADGKLPDSWRLYGMPPWHSSLEPIVAPGFGITYRPPQQIHLDLGSSYFAGWTKATEAEEARMRIGAKPPPGKEEPAKKVQNSAASGQWFYDHYHKRGLPFDRFIAVELEPLSPQDAYEQCPEDLVGKYNLINIGLSMDKDKYNTLDLIRRTVRKQDFFVFKLDIDSAPIEMPIINALLKDNPDKGGVSGLIDELMFEHHCNYEPLAGPWELRGRSRKEVGDLGSSYKLFGDLRRKGIRAHSWP</sequence>
<keyword evidence="3" id="KW-1185">Reference proteome</keyword>
<name>A0A1Y2FQ80_PROLT</name>
<dbReference type="AlphaFoldDB" id="A0A1Y2FQ80"/>
<dbReference type="Proteomes" id="UP000193685">
    <property type="component" value="Unassembled WGS sequence"/>
</dbReference>
<evidence type="ECO:0000313" key="2">
    <source>
        <dbReference type="EMBL" id="ORY86140.1"/>
    </source>
</evidence>